<name>A0A1E5UW84_9POAL</name>
<protein>
    <recommendedName>
        <fullName evidence="3">Rad60/SUMO-like domain-containing protein</fullName>
    </recommendedName>
</protein>
<reference evidence="1 2" key="1">
    <citation type="submission" date="2016-09" db="EMBL/GenBank/DDBJ databases">
        <title>The draft genome of Dichanthelium oligosanthes: A C3 panicoid grass species.</title>
        <authorList>
            <person name="Studer A.J."/>
            <person name="Schnable J.C."/>
            <person name="Brutnell T.P."/>
        </authorList>
    </citation>
    <scope>NUCLEOTIDE SEQUENCE [LARGE SCALE GENOMIC DNA]</scope>
    <source>
        <strain evidence="2">cv. Kellogg 1175</strain>
        <tissue evidence="1">Leaf</tissue>
    </source>
</reference>
<evidence type="ECO:0000313" key="1">
    <source>
        <dbReference type="EMBL" id="OEL17156.1"/>
    </source>
</evidence>
<evidence type="ECO:0008006" key="3">
    <source>
        <dbReference type="Google" id="ProtNLM"/>
    </source>
</evidence>
<keyword evidence="2" id="KW-1185">Reference proteome</keyword>
<dbReference type="AlphaFoldDB" id="A0A1E5UW84"/>
<dbReference type="PANTHER" id="PTHR10562">
    <property type="entry name" value="SMALL UBIQUITIN-RELATED MODIFIER"/>
    <property type="match status" value="1"/>
</dbReference>
<sequence length="127" mass="14221">MSLCRCIKEMEACILEEVPDGVRKMSKETEEAANAEEQEEYVTLKVVDQEGRIVKHSMRTTDELQGVMDKYYAEAPEVGYGTGTFLIDGAVRLRGWKTPADLELDDDAQIDFFPYADGGAWESSDDA</sequence>
<dbReference type="CDD" id="cd01763">
    <property type="entry name" value="Ubl_SUMO_like"/>
    <property type="match status" value="1"/>
</dbReference>
<dbReference type="Gene3D" id="3.10.20.90">
    <property type="entry name" value="Phosphatidylinositol 3-kinase Catalytic Subunit, Chain A, domain 1"/>
    <property type="match status" value="1"/>
</dbReference>
<organism evidence="1 2">
    <name type="scientific">Dichanthelium oligosanthes</name>
    <dbReference type="NCBI Taxonomy" id="888268"/>
    <lineage>
        <taxon>Eukaryota</taxon>
        <taxon>Viridiplantae</taxon>
        <taxon>Streptophyta</taxon>
        <taxon>Embryophyta</taxon>
        <taxon>Tracheophyta</taxon>
        <taxon>Spermatophyta</taxon>
        <taxon>Magnoliopsida</taxon>
        <taxon>Liliopsida</taxon>
        <taxon>Poales</taxon>
        <taxon>Poaceae</taxon>
        <taxon>PACMAD clade</taxon>
        <taxon>Panicoideae</taxon>
        <taxon>Panicodae</taxon>
        <taxon>Paniceae</taxon>
        <taxon>Dichantheliinae</taxon>
        <taxon>Dichanthelium</taxon>
    </lineage>
</organism>
<evidence type="ECO:0000313" key="2">
    <source>
        <dbReference type="Proteomes" id="UP000095767"/>
    </source>
</evidence>
<proteinExistence type="predicted"/>
<accession>A0A1E5UW84</accession>
<gene>
    <name evidence="1" type="ORF">BAE44_0021824</name>
</gene>
<dbReference type="OrthoDB" id="442921at2759"/>
<dbReference type="EMBL" id="LWDX02060772">
    <property type="protein sequence ID" value="OEL17156.1"/>
    <property type="molecule type" value="Genomic_DNA"/>
</dbReference>
<dbReference type="STRING" id="888268.A0A1E5UW84"/>
<dbReference type="InterPro" id="IPR029071">
    <property type="entry name" value="Ubiquitin-like_domsf"/>
</dbReference>
<comment type="caution">
    <text evidence="1">The sequence shown here is derived from an EMBL/GenBank/DDBJ whole genome shotgun (WGS) entry which is preliminary data.</text>
</comment>
<dbReference type="Proteomes" id="UP000095767">
    <property type="component" value="Unassembled WGS sequence"/>
</dbReference>
<dbReference type="SUPFAM" id="SSF54236">
    <property type="entry name" value="Ubiquitin-like"/>
    <property type="match status" value="1"/>
</dbReference>